<protein>
    <submittedName>
        <fullName evidence="1">Oxidoreductase</fullName>
    </submittedName>
</protein>
<proteinExistence type="predicted"/>
<evidence type="ECO:0000313" key="2">
    <source>
        <dbReference type="Proteomes" id="UP000460298"/>
    </source>
</evidence>
<dbReference type="InterPro" id="IPR036291">
    <property type="entry name" value="NAD(P)-bd_dom_sf"/>
</dbReference>
<dbReference type="AlphaFoldDB" id="A0A833H0F7"/>
<dbReference type="PANTHER" id="PTHR14097">
    <property type="entry name" value="OXIDOREDUCTASE HTATIP2"/>
    <property type="match status" value="1"/>
</dbReference>
<dbReference type="PANTHER" id="PTHR14097:SF7">
    <property type="entry name" value="OXIDOREDUCTASE HTATIP2"/>
    <property type="match status" value="1"/>
</dbReference>
<accession>A0A833H0F7</accession>
<gene>
    <name evidence="1" type="ORF">F9K24_14190</name>
</gene>
<dbReference type="Proteomes" id="UP000460298">
    <property type="component" value="Unassembled WGS sequence"/>
</dbReference>
<evidence type="ECO:0000313" key="1">
    <source>
        <dbReference type="EMBL" id="KAB2931386.1"/>
    </source>
</evidence>
<dbReference type="Gene3D" id="3.40.50.720">
    <property type="entry name" value="NAD(P)-binding Rossmann-like Domain"/>
    <property type="match status" value="1"/>
</dbReference>
<dbReference type="Pfam" id="PF08732">
    <property type="entry name" value="HIM1"/>
    <property type="match status" value="1"/>
</dbReference>
<comment type="caution">
    <text evidence="1">The sequence shown here is derived from an EMBL/GenBank/DDBJ whole genome shotgun (WGS) entry which is preliminary data.</text>
</comment>
<dbReference type="EMBL" id="WBUI01000014">
    <property type="protein sequence ID" value="KAB2931386.1"/>
    <property type="molecule type" value="Genomic_DNA"/>
</dbReference>
<dbReference type="InterPro" id="IPR014843">
    <property type="entry name" value="Him1/Fmp52"/>
</dbReference>
<name>A0A833H0F7_9LEPT</name>
<reference evidence="1 2" key="1">
    <citation type="submission" date="2019-10" db="EMBL/GenBank/DDBJ databases">
        <title>Extracellular Electron Transfer in a Candidatus Methanoperedens spp. Enrichment Culture.</title>
        <authorList>
            <person name="Berger S."/>
            <person name="Rangel Shaw D."/>
            <person name="Berben T."/>
            <person name="In 'T Zandt M."/>
            <person name="Frank J."/>
            <person name="Reimann J."/>
            <person name="Jetten M.S.M."/>
            <person name="Welte C.U."/>
        </authorList>
    </citation>
    <scope>NUCLEOTIDE SEQUENCE [LARGE SCALE GENOMIC DNA]</scope>
    <source>
        <strain evidence="1">SB12</strain>
    </source>
</reference>
<organism evidence="1 2">
    <name type="scientific">Leptonema illini</name>
    <dbReference type="NCBI Taxonomy" id="183"/>
    <lineage>
        <taxon>Bacteria</taxon>
        <taxon>Pseudomonadati</taxon>
        <taxon>Spirochaetota</taxon>
        <taxon>Spirochaetia</taxon>
        <taxon>Leptospirales</taxon>
        <taxon>Leptospiraceae</taxon>
        <taxon>Leptonema</taxon>
    </lineage>
</organism>
<dbReference type="SUPFAM" id="SSF51735">
    <property type="entry name" value="NAD(P)-binding Rossmann-fold domains"/>
    <property type="match status" value="1"/>
</dbReference>
<sequence length="215" mass="23269">MKKWNVLMAGGSGLVGSAATQLLLADPRRSELFSILRKPAPSGVQRIALNSLEQTTLPNIDVVCIALGTTIKKAGSQQAFRQVDYDLVLTVAQKARQSGARRCVVITALGSDAKSSIFYNRVKGEVEQALQAMGFEQLVILRPSLLLGDRQESRTGESLGQLVAPLLSPFLIGGLRRYRPIQSDVVARCMVESALDSEFSPSVKILESDEIAVGW</sequence>